<keyword evidence="6 9" id="KW-1133">Transmembrane helix</keyword>
<comment type="pathway">
    <text evidence="2">Glycolipid biosynthesis; glycosylphosphatidylinositol-anchor biosynthesis.</text>
</comment>
<evidence type="ECO:0000256" key="9">
    <source>
        <dbReference type="SAM" id="Phobius"/>
    </source>
</evidence>
<evidence type="ECO:0000256" key="1">
    <source>
        <dbReference type="ARBA" id="ARBA00004477"/>
    </source>
</evidence>
<name>A0A9P5XWC4_9AGAR</name>
<sequence length="303" mass="33602">MAKSKNKSQKTTSELPRKEGPTKTLDGSEITEFFPFARYTSVVGVQTTLLAFAALFLPRTTFLFELTKPSRDPAFISSRDKPQHPFLEPITLSPTATLASICLGVFMIQGWWGGWVRNWWVDYALRGSHDEKKLDRHLVEKQRGSALRRAWVTTLVASFVLHGILVLFGAPLTSFGVQTYLLALLLSLLMVFTPAYSLGSPTLSNDSQAVVNRMMWIRLFAEFAIKTPVERAIVYPAVGAAVGSWVGIIPIALDWDRPWQAWPLTPAFGAILGYILASMVALTASATTHLAKEHVRSLKPTKI</sequence>
<protein>
    <submittedName>
        <fullName evidence="10">GPI biosynthesis protein family Pig-F-domain-containing protein</fullName>
    </submittedName>
</protein>
<gene>
    <name evidence="10" type="ORF">BDZ94DRAFT_1271050</name>
</gene>
<feature type="transmembrane region" description="Helical" evidence="9">
    <location>
        <begin position="233"/>
        <end position="253"/>
    </location>
</feature>
<evidence type="ECO:0000256" key="6">
    <source>
        <dbReference type="ARBA" id="ARBA00022989"/>
    </source>
</evidence>
<keyword evidence="5" id="KW-0256">Endoplasmic reticulum</keyword>
<dbReference type="GO" id="GO:0005789">
    <property type="term" value="C:endoplasmic reticulum membrane"/>
    <property type="evidence" value="ECO:0007669"/>
    <property type="project" value="UniProtKB-SubCell"/>
</dbReference>
<keyword evidence="4 9" id="KW-0812">Transmembrane</keyword>
<accession>A0A9P5XWC4</accession>
<feature type="transmembrane region" description="Helical" evidence="9">
    <location>
        <begin position="150"/>
        <end position="171"/>
    </location>
</feature>
<evidence type="ECO:0000256" key="8">
    <source>
        <dbReference type="SAM" id="MobiDB-lite"/>
    </source>
</evidence>
<dbReference type="OrthoDB" id="17366at2759"/>
<comment type="caution">
    <text evidence="10">The sequence shown here is derived from an EMBL/GenBank/DDBJ whole genome shotgun (WGS) entry which is preliminary data.</text>
</comment>
<dbReference type="Proteomes" id="UP000807353">
    <property type="component" value="Unassembled WGS sequence"/>
</dbReference>
<evidence type="ECO:0000256" key="2">
    <source>
        <dbReference type="ARBA" id="ARBA00004687"/>
    </source>
</evidence>
<organism evidence="10 11">
    <name type="scientific">Collybia nuda</name>
    <dbReference type="NCBI Taxonomy" id="64659"/>
    <lineage>
        <taxon>Eukaryota</taxon>
        <taxon>Fungi</taxon>
        <taxon>Dikarya</taxon>
        <taxon>Basidiomycota</taxon>
        <taxon>Agaricomycotina</taxon>
        <taxon>Agaricomycetes</taxon>
        <taxon>Agaricomycetidae</taxon>
        <taxon>Agaricales</taxon>
        <taxon>Tricholomatineae</taxon>
        <taxon>Clitocybaceae</taxon>
        <taxon>Collybia</taxon>
    </lineage>
</organism>
<feature type="transmembrane region" description="Helical" evidence="9">
    <location>
        <begin position="177"/>
        <end position="198"/>
    </location>
</feature>
<feature type="transmembrane region" description="Helical" evidence="9">
    <location>
        <begin position="265"/>
        <end position="291"/>
    </location>
</feature>
<dbReference type="AlphaFoldDB" id="A0A9P5XWC4"/>
<feature type="transmembrane region" description="Helical" evidence="9">
    <location>
        <begin position="96"/>
        <end position="116"/>
    </location>
</feature>
<evidence type="ECO:0000313" key="11">
    <source>
        <dbReference type="Proteomes" id="UP000807353"/>
    </source>
</evidence>
<evidence type="ECO:0000256" key="3">
    <source>
        <dbReference type="ARBA" id="ARBA00022502"/>
    </source>
</evidence>
<keyword evidence="7 9" id="KW-0472">Membrane</keyword>
<dbReference type="GO" id="GO:0006506">
    <property type="term" value="P:GPI anchor biosynthetic process"/>
    <property type="evidence" value="ECO:0007669"/>
    <property type="project" value="UniProtKB-KW"/>
</dbReference>
<dbReference type="InterPro" id="IPR009580">
    <property type="entry name" value="GPI_biosynthesis_protein_Pig-F"/>
</dbReference>
<keyword evidence="3" id="KW-0337">GPI-anchor biosynthesis</keyword>
<evidence type="ECO:0000313" key="10">
    <source>
        <dbReference type="EMBL" id="KAF9458269.1"/>
    </source>
</evidence>
<dbReference type="EMBL" id="MU150345">
    <property type="protein sequence ID" value="KAF9458269.1"/>
    <property type="molecule type" value="Genomic_DNA"/>
</dbReference>
<feature type="transmembrane region" description="Helical" evidence="9">
    <location>
        <begin position="36"/>
        <end position="57"/>
    </location>
</feature>
<feature type="non-terminal residue" evidence="10">
    <location>
        <position position="303"/>
    </location>
</feature>
<dbReference type="Pfam" id="PF06699">
    <property type="entry name" value="PIG-F"/>
    <property type="match status" value="1"/>
</dbReference>
<feature type="region of interest" description="Disordered" evidence="8">
    <location>
        <begin position="1"/>
        <end position="26"/>
    </location>
</feature>
<proteinExistence type="predicted"/>
<evidence type="ECO:0000256" key="7">
    <source>
        <dbReference type="ARBA" id="ARBA00023136"/>
    </source>
</evidence>
<comment type="subcellular location">
    <subcellularLocation>
        <location evidence="1">Endoplasmic reticulum membrane</location>
        <topology evidence="1">Multi-pass membrane protein</topology>
    </subcellularLocation>
</comment>
<evidence type="ECO:0000256" key="4">
    <source>
        <dbReference type="ARBA" id="ARBA00022692"/>
    </source>
</evidence>
<keyword evidence="11" id="KW-1185">Reference proteome</keyword>
<evidence type="ECO:0000256" key="5">
    <source>
        <dbReference type="ARBA" id="ARBA00022824"/>
    </source>
</evidence>
<reference evidence="10" key="1">
    <citation type="submission" date="2020-11" db="EMBL/GenBank/DDBJ databases">
        <authorList>
            <consortium name="DOE Joint Genome Institute"/>
            <person name="Ahrendt S."/>
            <person name="Riley R."/>
            <person name="Andreopoulos W."/>
            <person name="Labutti K."/>
            <person name="Pangilinan J."/>
            <person name="Ruiz-Duenas F.J."/>
            <person name="Barrasa J.M."/>
            <person name="Sanchez-Garcia M."/>
            <person name="Camarero S."/>
            <person name="Miyauchi S."/>
            <person name="Serrano A."/>
            <person name="Linde D."/>
            <person name="Babiker R."/>
            <person name="Drula E."/>
            <person name="Ayuso-Fernandez I."/>
            <person name="Pacheco R."/>
            <person name="Padilla G."/>
            <person name="Ferreira P."/>
            <person name="Barriuso J."/>
            <person name="Kellner H."/>
            <person name="Castanera R."/>
            <person name="Alfaro M."/>
            <person name="Ramirez L."/>
            <person name="Pisabarro A.G."/>
            <person name="Kuo A."/>
            <person name="Tritt A."/>
            <person name="Lipzen A."/>
            <person name="He G."/>
            <person name="Yan M."/>
            <person name="Ng V."/>
            <person name="Cullen D."/>
            <person name="Martin F."/>
            <person name="Rosso M.-N."/>
            <person name="Henrissat B."/>
            <person name="Hibbett D."/>
            <person name="Martinez A.T."/>
            <person name="Grigoriev I.V."/>
        </authorList>
    </citation>
    <scope>NUCLEOTIDE SEQUENCE</scope>
    <source>
        <strain evidence="10">CBS 247.69</strain>
    </source>
</reference>